<proteinExistence type="predicted"/>
<evidence type="ECO:0000313" key="2">
    <source>
        <dbReference type="EMBL" id="KIK12411.1"/>
    </source>
</evidence>
<keyword evidence="3" id="KW-1185">Reference proteome</keyword>
<accession>A0A0C9Y622</accession>
<feature type="region of interest" description="Disordered" evidence="1">
    <location>
        <begin position="1"/>
        <end position="22"/>
    </location>
</feature>
<dbReference type="AlphaFoldDB" id="A0A0C9Y622"/>
<dbReference type="HOGENOM" id="CLU_028355_1_0_1"/>
<sequence length="484" mass="54243">MSHVEPHKMLSNTPDEPMETRPRPKCTLLTDRLKEASTMFPVDQRGHHHQAIILLNGRKYLHVQVQQSLYQFEAPHRNDMERAISAGYTPAMFRAVPPGAAHLLNTTCKIDDVYAHTAEENDESCVLNARATQCLITWINRYLADVNMCTGMKPARNPVAAYALSQWLPPAWMAAKGKSKRENYKPSVMGLAPYPPPAYEEHQASPIKAREEPAVPHELVTVPQVERPPPVIETPPAPTVTHQVMTPSVPVVPPVIDQWDHKKKWHQDRGPKVAPHWGAPLSQWREHVQKYLDIEETSHFLGVPGPLEELMEDKEAALYRAIVESKGLTIVPGAKGTWDAPKDIAPSLVDIAQYLARNRLSFQEANNLYSWGISFLQDESDTLQEKGQQCHDSLTQGNYLQGTPKDHIANRHPLKYYLECAQELGLSDFQDVKPVPANVNLLSGVEVVRGMITATDCDDNWDFDIPTASNVQQMDIDDSGLAPM</sequence>
<reference evidence="3" key="2">
    <citation type="submission" date="2015-01" db="EMBL/GenBank/DDBJ databases">
        <title>Evolutionary Origins and Diversification of the Mycorrhizal Mutualists.</title>
        <authorList>
            <consortium name="DOE Joint Genome Institute"/>
            <consortium name="Mycorrhizal Genomics Consortium"/>
            <person name="Kohler A."/>
            <person name="Kuo A."/>
            <person name="Nagy L.G."/>
            <person name="Floudas D."/>
            <person name="Copeland A."/>
            <person name="Barry K.W."/>
            <person name="Cichocki N."/>
            <person name="Veneault-Fourrey C."/>
            <person name="LaButti K."/>
            <person name="Lindquist E.A."/>
            <person name="Lipzen A."/>
            <person name="Lundell T."/>
            <person name="Morin E."/>
            <person name="Murat C."/>
            <person name="Riley R."/>
            <person name="Ohm R."/>
            <person name="Sun H."/>
            <person name="Tunlid A."/>
            <person name="Henrissat B."/>
            <person name="Grigoriev I.V."/>
            <person name="Hibbett D.S."/>
            <person name="Martin F."/>
        </authorList>
    </citation>
    <scope>NUCLEOTIDE SEQUENCE [LARGE SCALE GENOMIC DNA]</scope>
    <source>
        <strain evidence="3">441</strain>
    </source>
</reference>
<name>A0A0C9Y622_9AGAM</name>
<organism evidence="2 3">
    <name type="scientific">Pisolithus microcarpus 441</name>
    <dbReference type="NCBI Taxonomy" id="765257"/>
    <lineage>
        <taxon>Eukaryota</taxon>
        <taxon>Fungi</taxon>
        <taxon>Dikarya</taxon>
        <taxon>Basidiomycota</taxon>
        <taxon>Agaricomycotina</taxon>
        <taxon>Agaricomycetes</taxon>
        <taxon>Agaricomycetidae</taxon>
        <taxon>Boletales</taxon>
        <taxon>Sclerodermatineae</taxon>
        <taxon>Pisolithaceae</taxon>
        <taxon>Pisolithus</taxon>
    </lineage>
</organism>
<gene>
    <name evidence="2" type="ORF">PISMIDRAFT_18771</name>
</gene>
<protein>
    <submittedName>
        <fullName evidence="2">Uncharacterized protein</fullName>
    </submittedName>
</protein>
<dbReference type="Proteomes" id="UP000054018">
    <property type="component" value="Unassembled WGS sequence"/>
</dbReference>
<evidence type="ECO:0000313" key="3">
    <source>
        <dbReference type="Proteomes" id="UP000054018"/>
    </source>
</evidence>
<reference evidence="2 3" key="1">
    <citation type="submission" date="2014-04" db="EMBL/GenBank/DDBJ databases">
        <authorList>
            <consortium name="DOE Joint Genome Institute"/>
            <person name="Kuo A."/>
            <person name="Kohler A."/>
            <person name="Costa M.D."/>
            <person name="Nagy L.G."/>
            <person name="Floudas D."/>
            <person name="Copeland A."/>
            <person name="Barry K.W."/>
            <person name="Cichocki N."/>
            <person name="Veneault-Fourrey C."/>
            <person name="LaButti K."/>
            <person name="Lindquist E.A."/>
            <person name="Lipzen A."/>
            <person name="Lundell T."/>
            <person name="Morin E."/>
            <person name="Murat C."/>
            <person name="Sun H."/>
            <person name="Tunlid A."/>
            <person name="Henrissat B."/>
            <person name="Grigoriev I.V."/>
            <person name="Hibbett D.S."/>
            <person name="Martin F."/>
            <person name="Nordberg H.P."/>
            <person name="Cantor M.N."/>
            <person name="Hua S.X."/>
        </authorList>
    </citation>
    <scope>NUCLEOTIDE SEQUENCE [LARGE SCALE GENOMIC DNA]</scope>
    <source>
        <strain evidence="2 3">441</strain>
    </source>
</reference>
<evidence type="ECO:0000256" key="1">
    <source>
        <dbReference type="SAM" id="MobiDB-lite"/>
    </source>
</evidence>
<dbReference type="EMBL" id="KN834086">
    <property type="protein sequence ID" value="KIK12411.1"/>
    <property type="molecule type" value="Genomic_DNA"/>
</dbReference>